<protein>
    <submittedName>
        <fullName evidence="1">Uncharacterized protein</fullName>
    </submittedName>
</protein>
<proteinExistence type="predicted"/>
<gene>
    <name evidence="1" type="primary">gb01518</name>
    <name evidence="1" type="ORF">PR202_gb01518</name>
</gene>
<name>A0AAV5DVB9_ELECO</name>
<comment type="caution">
    <text evidence="1">The sequence shown here is derived from an EMBL/GenBank/DDBJ whole genome shotgun (WGS) entry which is preliminary data.</text>
</comment>
<dbReference type="PANTHER" id="PTHR33086:SF98">
    <property type="entry name" value="OS05G0468200 PROTEIN"/>
    <property type="match status" value="1"/>
</dbReference>
<dbReference type="EMBL" id="BQKI01000071">
    <property type="protein sequence ID" value="GJN14664.1"/>
    <property type="molecule type" value="Genomic_DNA"/>
</dbReference>
<sequence>MLSSFALDDNDRSWTLEHRIDLRRVWRNEDLSKLKPQIAAVDPLNASAMHLTIGEQGSCIDMNNGDLLGCTIRGEGDHPVDYLKPCLLPSWLGSSRIPCAGTMSRNKVNTNSKSLSDILVRVDRDKKI</sequence>
<organism evidence="1 2">
    <name type="scientific">Eleusine coracana subsp. coracana</name>
    <dbReference type="NCBI Taxonomy" id="191504"/>
    <lineage>
        <taxon>Eukaryota</taxon>
        <taxon>Viridiplantae</taxon>
        <taxon>Streptophyta</taxon>
        <taxon>Embryophyta</taxon>
        <taxon>Tracheophyta</taxon>
        <taxon>Spermatophyta</taxon>
        <taxon>Magnoliopsida</taxon>
        <taxon>Liliopsida</taxon>
        <taxon>Poales</taxon>
        <taxon>Poaceae</taxon>
        <taxon>PACMAD clade</taxon>
        <taxon>Chloridoideae</taxon>
        <taxon>Cynodonteae</taxon>
        <taxon>Eleusininae</taxon>
        <taxon>Eleusine</taxon>
    </lineage>
</organism>
<reference evidence="1" key="1">
    <citation type="journal article" date="2018" name="DNA Res.">
        <title>Multiple hybrid de novo genome assembly of finger millet, an orphan allotetraploid crop.</title>
        <authorList>
            <person name="Hatakeyama M."/>
            <person name="Aluri S."/>
            <person name="Balachadran M.T."/>
            <person name="Sivarajan S.R."/>
            <person name="Patrignani A."/>
            <person name="Gruter S."/>
            <person name="Poveda L."/>
            <person name="Shimizu-Inatsugi R."/>
            <person name="Baeten J."/>
            <person name="Francoijs K.J."/>
            <person name="Nataraja K.N."/>
            <person name="Reddy Y.A.N."/>
            <person name="Phadnis S."/>
            <person name="Ravikumar R.L."/>
            <person name="Schlapbach R."/>
            <person name="Sreeman S.M."/>
            <person name="Shimizu K.K."/>
        </authorList>
    </citation>
    <scope>NUCLEOTIDE SEQUENCE</scope>
</reference>
<accession>A0AAV5DVB9</accession>
<dbReference type="Proteomes" id="UP001054889">
    <property type="component" value="Unassembled WGS sequence"/>
</dbReference>
<evidence type="ECO:0000313" key="2">
    <source>
        <dbReference type="Proteomes" id="UP001054889"/>
    </source>
</evidence>
<dbReference type="PANTHER" id="PTHR33086">
    <property type="entry name" value="OS05G0468200 PROTEIN-RELATED"/>
    <property type="match status" value="1"/>
</dbReference>
<evidence type="ECO:0000313" key="1">
    <source>
        <dbReference type="EMBL" id="GJN14664.1"/>
    </source>
</evidence>
<keyword evidence="2" id="KW-1185">Reference proteome</keyword>
<dbReference type="AlphaFoldDB" id="A0AAV5DVB9"/>
<reference evidence="1" key="2">
    <citation type="submission" date="2021-12" db="EMBL/GenBank/DDBJ databases">
        <title>Resequencing data analysis of finger millet.</title>
        <authorList>
            <person name="Hatakeyama M."/>
            <person name="Aluri S."/>
            <person name="Balachadran M.T."/>
            <person name="Sivarajan S.R."/>
            <person name="Poveda L."/>
            <person name="Shimizu-Inatsugi R."/>
            <person name="Schlapbach R."/>
            <person name="Sreeman S.M."/>
            <person name="Shimizu K.K."/>
        </authorList>
    </citation>
    <scope>NUCLEOTIDE SEQUENCE</scope>
</reference>